<dbReference type="Pfam" id="PF02481">
    <property type="entry name" value="DNA_processg_A"/>
    <property type="match status" value="1"/>
</dbReference>
<dbReference type="InterPro" id="IPR057666">
    <property type="entry name" value="DrpA_SLOG"/>
</dbReference>
<dbReference type="PANTHER" id="PTHR43022">
    <property type="entry name" value="PROTEIN SMF"/>
    <property type="match status" value="1"/>
</dbReference>
<protein>
    <submittedName>
        <fullName evidence="3">DNA-processing protein DprA</fullName>
    </submittedName>
</protein>
<dbReference type="GO" id="GO:0009294">
    <property type="term" value="P:DNA-mediated transformation"/>
    <property type="evidence" value="ECO:0007669"/>
    <property type="project" value="InterPro"/>
</dbReference>
<comment type="similarity">
    <text evidence="1">Belongs to the DprA/Smf family.</text>
</comment>
<dbReference type="EMBL" id="DTKQ01000026">
    <property type="protein sequence ID" value="HGZ79012.1"/>
    <property type="molecule type" value="Genomic_DNA"/>
</dbReference>
<name>A0A832I9Q6_9THEM</name>
<evidence type="ECO:0000256" key="1">
    <source>
        <dbReference type="ARBA" id="ARBA00006525"/>
    </source>
</evidence>
<dbReference type="Gene3D" id="3.40.50.450">
    <property type="match status" value="1"/>
</dbReference>
<reference evidence="3" key="1">
    <citation type="journal article" date="2020" name="mSystems">
        <title>Genome- and Community-Level Interaction Insights into Carbon Utilization and Element Cycling Functions of Hydrothermarchaeota in Hydrothermal Sediment.</title>
        <authorList>
            <person name="Zhou Z."/>
            <person name="Liu Y."/>
            <person name="Xu W."/>
            <person name="Pan J."/>
            <person name="Luo Z.H."/>
            <person name="Li M."/>
        </authorList>
    </citation>
    <scope>NUCLEOTIDE SEQUENCE [LARGE SCALE GENOMIC DNA]</scope>
    <source>
        <strain evidence="3">SpSt-86</strain>
    </source>
</reference>
<sequence>MRMSEDSKVVVLLCARLIKDLEPLSEAEWNILRRELERTGTTPRDLFSSETLKELNLKDELRRKIEDLLERSSVEGAVALNELRGWGIETTTIYEENYPSKLKSVLKDLAPPVLFYAGDLNLSEELSVGVVGARNIKEWEWNYTRQMSQMIAEEGFVLVSGGAKGTDETAEKSCIEAGGRVVTVRTGTLLGKDQVWIRENVLEGKLLVLLTQPPTAKNRMIVKSGKKIVFDLFQRNRLIYGLSKAVFVVTAYYDEGTKGTYYGAEENLKKGWTTIYVREDGEIPSGNRKLLERSSTSSYVKGFTLSNLKEILNQIKSVPVQHEKPTGSGEQMPLIENVYMERTLRKRTKKKGPNEQR</sequence>
<accession>A0A832I9Q6</accession>
<dbReference type="SUPFAM" id="SSF102405">
    <property type="entry name" value="MCP/YpsA-like"/>
    <property type="match status" value="1"/>
</dbReference>
<dbReference type="AlphaFoldDB" id="A0A832I9Q6"/>
<evidence type="ECO:0000259" key="2">
    <source>
        <dbReference type="Pfam" id="PF02481"/>
    </source>
</evidence>
<gene>
    <name evidence="3" type="ORF">ENW55_03405</name>
</gene>
<evidence type="ECO:0000313" key="3">
    <source>
        <dbReference type="EMBL" id="HGZ79012.1"/>
    </source>
</evidence>
<dbReference type="PANTHER" id="PTHR43022:SF1">
    <property type="entry name" value="PROTEIN SMF"/>
    <property type="match status" value="1"/>
</dbReference>
<comment type="caution">
    <text evidence="3">The sequence shown here is derived from an EMBL/GenBank/DDBJ whole genome shotgun (WGS) entry which is preliminary data.</text>
</comment>
<dbReference type="InterPro" id="IPR003488">
    <property type="entry name" value="DprA"/>
</dbReference>
<proteinExistence type="inferred from homology"/>
<feature type="domain" description="Smf/DprA SLOG" evidence="2">
    <location>
        <begin position="90"/>
        <end position="270"/>
    </location>
</feature>
<organism evidence="3">
    <name type="scientific">Pseudothermotoga hypogea</name>
    <dbReference type="NCBI Taxonomy" id="57487"/>
    <lineage>
        <taxon>Bacteria</taxon>
        <taxon>Thermotogati</taxon>
        <taxon>Thermotogota</taxon>
        <taxon>Thermotogae</taxon>
        <taxon>Thermotogales</taxon>
        <taxon>Thermotogaceae</taxon>
        <taxon>Pseudothermotoga</taxon>
    </lineage>
</organism>